<dbReference type="InterPro" id="IPR010104">
    <property type="entry name" value="TonB_rcpt_bac"/>
</dbReference>
<dbReference type="EMBL" id="JAARLZ010000002">
    <property type="protein sequence ID" value="NII05356.1"/>
    <property type="molecule type" value="Genomic_DNA"/>
</dbReference>
<keyword evidence="3" id="KW-0998">Cell outer membrane</keyword>
<feature type="region of interest" description="Disordered" evidence="5">
    <location>
        <begin position="207"/>
        <end position="229"/>
    </location>
</feature>
<evidence type="ECO:0000259" key="7">
    <source>
        <dbReference type="Pfam" id="PF00593"/>
    </source>
</evidence>
<name>A0A7X5U7M4_9GAMM</name>
<dbReference type="RefSeq" id="WP_166946474.1">
    <property type="nucleotide sequence ID" value="NZ_JAARLZ010000002.1"/>
</dbReference>
<dbReference type="InterPro" id="IPR000531">
    <property type="entry name" value="Beta-barrel_TonB"/>
</dbReference>
<feature type="region of interest" description="Disordered" evidence="5">
    <location>
        <begin position="17"/>
        <end position="46"/>
    </location>
</feature>
<keyword evidence="2 4" id="KW-0472">Membrane</keyword>
<dbReference type="Proteomes" id="UP000490980">
    <property type="component" value="Unassembled WGS sequence"/>
</dbReference>
<dbReference type="Gene3D" id="2.40.170.20">
    <property type="entry name" value="TonB-dependent receptor, beta-barrel domain"/>
    <property type="match status" value="1"/>
</dbReference>
<dbReference type="Gene3D" id="2.170.130.10">
    <property type="entry name" value="TonB-dependent receptor, plug domain"/>
    <property type="match status" value="1"/>
</dbReference>
<comment type="caution">
    <text evidence="9">The sequence shown here is derived from an EMBL/GenBank/DDBJ whole genome shotgun (WGS) entry which is preliminary data.</text>
</comment>
<evidence type="ECO:0000256" key="2">
    <source>
        <dbReference type="ARBA" id="ARBA00023136"/>
    </source>
</evidence>
<feature type="chain" id="PRO_5030569962" evidence="6">
    <location>
        <begin position="23"/>
        <end position="929"/>
    </location>
</feature>
<dbReference type="NCBIfam" id="TIGR01782">
    <property type="entry name" value="TonB-Xanth-Caul"/>
    <property type="match status" value="1"/>
</dbReference>
<evidence type="ECO:0000259" key="8">
    <source>
        <dbReference type="Pfam" id="PF07715"/>
    </source>
</evidence>
<evidence type="ECO:0000256" key="6">
    <source>
        <dbReference type="SAM" id="SignalP"/>
    </source>
</evidence>
<comment type="subcellular location">
    <subcellularLocation>
        <location evidence="1 4">Cell outer membrane</location>
    </subcellularLocation>
</comment>
<evidence type="ECO:0000256" key="1">
    <source>
        <dbReference type="ARBA" id="ARBA00004442"/>
    </source>
</evidence>
<dbReference type="PANTHER" id="PTHR40980:SF4">
    <property type="entry name" value="TONB-DEPENDENT RECEPTOR-LIKE BETA-BARREL DOMAIN-CONTAINING PROTEIN"/>
    <property type="match status" value="1"/>
</dbReference>
<dbReference type="PANTHER" id="PTHR40980">
    <property type="entry name" value="PLUG DOMAIN-CONTAINING PROTEIN"/>
    <property type="match status" value="1"/>
</dbReference>
<dbReference type="InterPro" id="IPR012910">
    <property type="entry name" value="Plug_dom"/>
</dbReference>
<feature type="compositionally biased region" description="Low complexity" evidence="5">
    <location>
        <begin position="17"/>
        <end position="27"/>
    </location>
</feature>
<keyword evidence="4" id="KW-0798">TonB box</keyword>
<protein>
    <submittedName>
        <fullName evidence="9">TonB-dependent receptor</fullName>
    </submittedName>
</protein>
<evidence type="ECO:0000256" key="5">
    <source>
        <dbReference type="SAM" id="MobiDB-lite"/>
    </source>
</evidence>
<feature type="domain" description="TonB-dependent receptor-like beta-barrel" evidence="7">
    <location>
        <begin position="427"/>
        <end position="893"/>
    </location>
</feature>
<evidence type="ECO:0000313" key="9">
    <source>
        <dbReference type="EMBL" id="NII05356.1"/>
    </source>
</evidence>
<feature type="signal peptide" evidence="6">
    <location>
        <begin position="1"/>
        <end position="22"/>
    </location>
</feature>
<dbReference type="Pfam" id="PF07715">
    <property type="entry name" value="Plug"/>
    <property type="match status" value="1"/>
</dbReference>
<dbReference type="GO" id="GO:0009279">
    <property type="term" value="C:cell outer membrane"/>
    <property type="evidence" value="ECO:0007669"/>
    <property type="project" value="UniProtKB-SubCell"/>
</dbReference>
<comment type="similarity">
    <text evidence="4">Belongs to the TonB-dependent receptor family.</text>
</comment>
<dbReference type="AlphaFoldDB" id="A0A7X5U7M4"/>
<dbReference type="InterPro" id="IPR037066">
    <property type="entry name" value="Plug_dom_sf"/>
</dbReference>
<keyword evidence="9" id="KW-0675">Receptor</keyword>
<keyword evidence="6" id="KW-0732">Signal</keyword>
<keyword evidence="10" id="KW-1185">Reference proteome</keyword>
<sequence>MKKLLALGTALATAALSSTATAQSADTPQEKPATQTTDGDNKPTTLDSVQVTGIRRANEAAIESKLAANTISDVVSATDARALPDLTIVEALRRVPGLSVLPAIDNEHPRDEASTPVIRGLGSSYNNVTIDGLTVASPGTPNGNLGSVTRGVRLDILPSSMISEIGVVKTFTADQDPNAVGGAIDLRTRSAFDNGNKPFFTMEASLGHASDNGEPSSQMDPGYRVSGTGSTTFGSDHQYGVVVSANYQTLSSYTYTHMTSDTVFYNFYNAAGQLQSGNNLGNGLPVPQNDKSWYVEDKRDRYGITGKFEARPSDTFDAYLLGGYYYFKDNMTRNENIIDGRNGPVVNQGATSGTYPVGDVEVGYSNQQITTRTKVGQAGFNWHPDDRQELSARASYSDATYDEPIYMVKFIAGATRPAPGSSGATVTPSAPFGFTYDTSRFNAAFPIDPSSYYNLNNYGLFYWRPDYGRNAADSIRTARLDYRFNQGEMDRGFGFATGAMYTDDRPSYSVHRDEYDPNTSAPPINLADFAGPLGASLPYNPGLNLLTIDPSKVKAFLDSLPKSDFNSTSQNDFNNQDNFEHKERIFGGYGLVTYATDQLYLQGGLHYDGALQSTVGYIRGTDKVYRPVRTSSDYRHLLPSLLGRYNLTDDFDIRAGYSRTLGRPPYDSYAARSSINFVNSSDVGNPNATGVSVTIGNPAIKPRVSDNYDLSFDWRLPEQTGGLVSVALFDKQIHDEIFTVSDLGFTDPSSGVFYKNAIVSTPVNASSARIRGAELSGIVNSFGSIAPWLRSFGASANVSFLDGRLAVPLSAGGTRAVDRLVGQPDYIVNATVFYNHNGLELRAAYNKQGRALRSVVSDVSWQDLYWAPRSQVDLSATYQISRDLALIGQVSNVGHSRITTVTGPGLNLLKDSYSVPTTYWFGVRFTPKF</sequence>
<evidence type="ECO:0000256" key="4">
    <source>
        <dbReference type="RuleBase" id="RU003357"/>
    </source>
</evidence>
<proteinExistence type="inferred from homology"/>
<organism evidence="9 10">
    <name type="scientific">Luteibacter anthropi</name>
    <dbReference type="NCBI Taxonomy" id="564369"/>
    <lineage>
        <taxon>Bacteria</taxon>
        <taxon>Pseudomonadati</taxon>
        <taxon>Pseudomonadota</taxon>
        <taxon>Gammaproteobacteria</taxon>
        <taxon>Lysobacterales</taxon>
        <taxon>Rhodanobacteraceae</taxon>
        <taxon>Luteibacter</taxon>
    </lineage>
</organism>
<feature type="domain" description="TonB-dependent receptor plug" evidence="8">
    <location>
        <begin position="71"/>
        <end position="183"/>
    </location>
</feature>
<dbReference type="InterPro" id="IPR036942">
    <property type="entry name" value="Beta-barrel_TonB_sf"/>
</dbReference>
<accession>A0A7X5U7M4</accession>
<reference evidence="9 10" key="1">
    <citation type="submission" date="2020-03" db="EMBL/GenBank/DDBJ databases">
        <authorList>
            <person name="Lai Q."/>
        </authorList>
    </citation>
    <scope>NUCLEOTIDE SEQUENCE [LARGE SCALE GENOMIC DNA]</scope>
    <source>
        <strain evidence="9 10">CCUG 25036</strain>
    </source>
</reference>
<dbReference type="Pfam" id="PF00593">
    <property type="entry name" value="TonB_dep_Rec_b-barrel"/>
    <property type="match status" value="1"/>
</dbReference>
<evidence type="ECO:0000256" key="3">
    <source>
        <dbReference type="ARBA" id="ARBA00023237"/>
    </source>
</evidence>
<gene>
    <name evidence="9" type="ORF">HBF25_03010</name>
</gene>
<feature type="compositionally biased region" description="Polar residues" evidence="5">
    <location>
        <begin position="32"/>
        <end position="46"/>
    </location>
</feature>
<dbReference type="SUPFAM" id="SSF56935">
    <property type="entry name" value="Porins"/>
    <property type="match status" value="1"/>
</dbReference>
<evidence type="ECO:0000313" key="10">
    <source>
        <dbReference type="Proteomes" id="UP000490980"/>
    </source>
</evidence>